<feature type="transmembrane region" description="Helical" evidence="1">
    <location>
        <begin position="15"/>
        <end position="33"/>
    </location>
</feature>
<dbReference type="Pfam" id="PF07591">
    <property type="entry name" value="PT-HINT"/>
    <property type="match status" value="1"/>
</dbReference>
<sequence length="503" mass="56060">MSSNPNHDRIRRIQIVGRLTAVTGLLVAAYLMFGAPERRPQHLKEAAASDNAEQLVSLSSARPMPTAHPLVGTRPIEEICVGDRVLAHNPEVSDEERASWSEPDWNDWLQLSLVMPKEDGSELTIELLRSEDWVRSQINFIVDEKEDASTEVAFPKVPTIDIGQAELSVPLSPLRPIFRDLAITDFVIADAGLELVGLAAEMDLPELAITGPAVIVDLRPAPQVQPGTGRVVTATFHHSSGDVIDLTIGDQVSTETIGTTSNHPFWSADRAEYVQAATLEIGEQVQTHAGDTKQVVSKLPRPGPQAVFNLEVHGEHVYYVGDRGVLVHNTQRYNGTGAFGRDPAAKVGISAERAAEIRSNARLMLRYVKEIEAHTGFRLGRKQRKEIIKHFRENGDEIQFLSPEATEAHRWTNSQLRSLRKRWARETQQTWPTYTQTEIDTVPNMNDARKVGWHYDAHEYIPNQFNAPHQWWNLVPARFPDRHQGGIHGTGAAYGEIVDRFGG</sequence>
<dbReference type="EC" id="3.1.-.-" evidence="2"/>
<proteinExistence type="predicted"/>
<dbReference type="GO" id="GO:0016787">
    <property type="term" value="F:hydrolase activity"/>
    <property type="evidence" value="ECO:0007669"/>
    <property type="project" value="UniProtKB-KW"/>
</dbReference>
<keyword evidence="3" id="KW-1185">Reference proteome</keyword>
<dbReference type="AlphaFoldDB" id="A0A5B9MKA0"/>
<gene>
    <name evidence="2" type="primary">yxiD</name>
    <name evidence="2" type="ORF">Mal15_57270</name>
</gene>
<keyword evidence="1" id="KW-0472">Membrane</keyword>
<protein>
    <submittedName>
        <fullName evidence="2">Ribonuclease YxiD</fullName>
        <ecNumber evidence="2">3.1.-.-</ecNumber>
    </submittedName>
</protein>
<dbReference type="SUPFAM" id="SSF51294">
    <property type="entry name" value="Hedgehog/intein (Hint) domain"/>
    <property type="match status" value="1"/>
</dbReference>
<keyword evidence="1" id="KW-1133">Transmembrane helix</keyword>
<evidence type="ECO:0000313" key="2">
    <source>
        <dbReference type="EMBL" id="QEG01649.1"/>
    </source>
</evidence>
<evidence type="ECO:0000256" key="1">
    <source>
        <dbReference type="SAM" id="Phobius"/>
    </source>
</evidence>
<keyword evidence="1" id="KW-0812">Transmembrane</keyword>
<accession>A0A5B9MKA0</accession>
<name>A0A5B9MKA0_9BACT</name>
<dbReference type="KEGG" id="smam:Mal15_57270"/>
<reference evidence="2 3" key="1">
    <citation type="submission" date="2019-02" db="EMBL/GenBank/DDBJ databases">
        <title>Planctomycetal bacteria perform biofilm scaping via a novel small molecule.</title>
        <authorList>
            <person name="Jeske O."/>
            <person name="Boedeker C."/>
            <person name="Wiegand S."/>
            <person name="Breitling P."/>
            <person name="Kallscheuer N."/>
            <person name="Jogler M."/>
            <person name="Rohde M."/>
            <person name="Petersen J."/>
            <person name="Medema M.H."/>
            <person name="Surup F."/>
            <person name="Jogler C."/>
        </authorList>
    </citation>
    <scope>NUCLEOTIDE SEQUENCE [LARGE SCALE GENOMIC DNA]</scope>
    <source>
        <strain evidence="2 3">Mal15</strain>
    </source>
</reference>
<organism evidence="2 3">
    <name type="scientific">Stieleria maiorica</name>
    <dbReference type="NCBI Taxonomy" id="2795974"/>
    <lineage>
        <taxon>Bacteria</taxon>
        <taxon>Pseudomonadati</taxon>
        <taxon>Planctomycetota</taxon>
        <taxon>Planctomycetia</taxon>
        <taxon>Pirellulales</taxon>
        <taxon>Pirellulaceae</taxon>
        <taxon>Stieleria</taxon>
    </lineage>
</organism>
<keyword evidence="2" id="KW-0378">Hydrolase</keyword>
<dbReference type="Proteomes" id="UP000321353">
    <property type="component" value="Chromosome"/>
</dbReference>
<dbReference type="InterPro" id="IPR036844">
    <property type="entry name" value="Hint_dom_sf"/>
</dbReference>
<dbReference type="EMBL" id="CP036264">
    <property type="protein sequence ID" value="QEG01649.1"/>
    <property type="molecule type" value="Genomic_DNA"/>
</dbReference>
<evidence type="ECO:0000313" key="3">
    <source>
        <dbReference type="Proteomes" id="UP000321353"/>
    </source>
</evidence>
<dbReference type="Gene3D" id="2.170.16.10">
    <property type="entry name" value="Hedgehog/Intein (Hint) domain"/>
    <property type="match status" value="1"/>
</dbReference>